<feature type="region of interest" description="Disordered" evidence="1">
    <location>
        <begin position="1"/>
        <end position="27"/>
    </location>
</feature>
<evidence type="ECO:0000313" key="2">
    <source>
        <dbReference type="EMBL" id="SVD36842.1"/>
    </source>
</evidence>
<feature type="non-terminal residue" evidence="2">
    <location>
        <position position="1"/>
    </location>
</feature>
<dbReference type="EMBL" id="UINC01146234">
    <property type="protein sequence ID" value="SVD36842.1"/>
    <property type="molecule type" value="Genomic_DNA"/>
</dbReference>
<accession>A0A382URK2</accession>
<dbReference type="AlphaFoldDB" id="A0A382URK2"/>
<proteinExistence type="predicted"/>
<organism evidence="2">
    <name type="scientific">marine metagenome</name>
    <dbReference type="NCBI Taxonomy" id="408172"/>
    <lineage>
        <taxon>unclassified sequences</taxon>
        <taxon>metagenomes</taxon>
        <taxon>ecological metagenomes</taxon>
    </lineage>
</organism>
<evidence type="ECO:0000256" key="1">
    <source>
        <dbReference type="SAM" id="MobiDB-lite"/>
    </source>
</evidence>
<gene>
    <name evidence="2" type="ORF">METZ01_LOCUS389696</name>
</gene>
<name>A0A382URK2_9ZZZZ</name>
<sequence length="27" mass="2818">AAAKAPPKGETTLFMGELEQGLDENAE</sequence>
<protein>
    <submittedName>
        <fullName evidence="2">Uncharacterized protein</fullName>
    </submittedName>
</protein>
<reference evidence="2" key="1">
    <citation type="submission" date="2018-05" db="EMBL/GenBank/DDBJ databases">
        <authorList>
            <person name="Lanie J.A."/>
            <person name="Ng W.-L."/>
            <person name="Kazmierczak K.M."/>
            <person name="Andrzejewski T.M."/>
            <person name="Davidsen T.M."/>
            <person name="Wayne K.J."/>
            <person name="Tettelin H."/>
            <person name="Glass J.I."/>
            <person name="Rusch D."/>
            <person name="Podicherti R."/>
            <person name="Tsui H.-C.T."/>
            <person name="Winkler M.E."/>
        </authorList>
    </citation>
    <scope>NUCLEOTIDE SEQUENCE</scope>
</reference>